<dbReference type="InterPro" id="IPR044946">
    <property type="entry name" value="Restrct_endonuc_typeI_TRD_sf"/>
</dbReference>
<name>A0A078M0Q9_9STAP</name>
<feature type="domain" description="Type I restriction modification DNA specificity" evidence="4">
    <location>
        <begin position="286"/>
        <end position="388"/>
    </location>
</feature>
<evidence type="ECO:0000313" key="5">
    <source>
        <dbReference type="EMBL" id="CDZ98987.1"/>
    </source>
</evidence>
<dbReference type="Gene3D" id="3.90.220.20">
    <property type="entry name" value="DNA methylase specificity domains"/>
    <property type="match status" value="2"/>
</dbReference>
<dbReference type="PANTHER" id="PTHR30408:SF12">
    <property type="entry name" value="TYPE I RESTRICTION ENZYME MJAVIII SPECIFICITY SUBUNIT"/>
    <property type="match status" value="1"/>
</dbReference>
<gene>
    <name evidence="5" type="ORF">BN1048_00106</name>
</gene>
<reference evidence="5 6" key="1">
    <citation type="submission" date="2014-07" db="EMBL/GenBank/DDBJ databases">
        <authorList>
            <person name="Urmite Genomes Urmite Genomes"/>
        </authorList>
    </citation>
    <scope>NUCLEOTIDE SEQUENCE [LARGE SCALE GENOMIC DNA]</scope>
    <source>
        <strain evidence="5 6">13MG44_air</strain>
    </source>
</reference>
<protein>
    <submittedName>
        <fullName evidence="5">EcoKI restriction-modification system protein HsdS</fullName>
    </submittedName>
</protein>
<evidence type="ECO:0000256" key="2">
    <source>
        <dbReference type="ARBA" id="ARBA00022747"/>
    </source>
</evidence>
<keyword evidence="6" id="KW-1185">Reference proteome</keyword>
<evidence type="ECO:0000256" key="3">
    <source>
        <dbReference type="ARBA" id="ARBA00023125"/>
    </source>
</evidence>
<accession>A0A078M0Q9</accession>
<keyword evidence="2" id="KW-0680">Restriction system</keyword>
<feature type="domain" description="Type I restriction modification DNA specificity" evidence="4">
    <location>
        <begin position="18"/>
        <end position="200"/>
    </location>
</feature>
<keyword evidence="3" id="KW-0238">DNA-binding</keyword>
<dbReference type="HOGENOM" id="CLU_021095_0_1_9"/>
<dbReference type="Pfam" id="PF01420">
    <property type="entry name" value="Methylase_S"/>
    <property type="match status" value="2"/>
</dbReference>
<dbReference type="PANTHER" id="PTHR30408">
    <property type="entry name" value="TYPE-1 RESTRICTION ENZYME ECOKI SPECIFICITY PROTEIN"/>
    <property type="match status" value="1"/>
</dbReference>
<dbReference type="SUPFAM" id="SSF116734">
    <property type="entry name" value="DNA methylase specificity domain"/>
    <property type="match status" value="2"/>
</dbReference>
<proteinExistence type="inferred from homology"/>
<dbReference type="eggNOG" id="COG0732">
    <property type="taxonomic scope" value="Bacteria"/>
</dbReference>
<dbReference type="OrthoDB" id="9795776at2"/>
<organism evidence="5 6">
    <name type="scientific">Jeotgalicoccus saudimassiliensis</name>
    <dbReference type="NCBI Taxonomy" id="1461582"/>
    <lineage>
        <taxon>Bacteria</taxon>
        <taxon>Bacillati</taxon>
        <taxon>Bacillota</taxon>
        <taxon>Bacilli</taxon>
        <taxon>Bacillales</taxon>
        <taxon>Staphylococcaceae</taxon>
        <taxon>Jeotgalicoccus</taxon>
    </lineage>
</organism>
<dbReference type="InterPro" id="IPR052021">
    <property type="entry name" value="Type-I_RS_S_subunit"/>
</dbReference>
<dbReference type="STRING" id="1461582.BN1048_00106"/>
<dbReference type="Proteomes" id="UP000044136">
    <property type="component" value="Unassembled WGS sequence"/>
</dbReference>
<dbReference type="GO" id="GO:0003677">
    <property type="term" value="F:DNA binding"/>
    <property type="evidence" value="ECO:0007669"/>
    <property type="project" value="UniProtKB-KW"/>
</dbReference>
<dbReference type="AlphaFoldDB" id="A0A078M0Q9"/>
<comment type="similarity">
    <text evidence="1">Belongs to the type-I restriction system S methylase family.</text>
</comment>
<dbReference type="EMBL" id="CCSE01000001">
    <property type="protein sequence ID" value="CDZ98987.1"/>
    <property type="molecule type" value="Genomic_DNA"/>
</dbReference>
<sequence length="411" mass="48282">MSKEERKVPELRFKGFHDDWEHRKLNDVLLQMKSGLSRKLSVTDIGLPVIRANNINNGKLDLINDIKYWYVHDPQGAKTSNYLVKRNDILVNFINSESKMGTTAIVLKEPVRDTIYTTNIMKLKVNTKEYHPYFIFQQTLTGKYKNYIKIITKPAVNQSSFTTVDFKKYNFHVPNYNEQQKISSLLQNFDNLITLHQRKYVNLVKLKNVYLKKIFNQQLVFEDGKNDWKEIKFNEFMYRPKNLLKAKNIGKNELLTVKLFGKGITIANQNRALKLGATTYYKRYAGDFIYGKQNFFNGAFGFIDKNLDGYYSSGDVPTLKFNSEIIDRYFFLSYISRENYYKRTEAYSSGTGSKRIHEDTLLDFKIKAPIISEQRKIANLMCEIDDLVNDYSQRLKYLSDIKSLYINKMFI</sequence>
<dbReference type="CDD" id="cd17517">
    <property type="entry name" value="RMtype1_S_EcoKI_StySPI-TRD2-CR2_like"/>
    <property type="match status" value="1"/>
</dbReference>
<dbReference type="InterPro" id="IPR000055">
    <property type="entry name" value="Restrct_endonuc_typeI_TRD"/>
</dbReference>
<dbReference type="GO" id="GO:0009307">
    <property type="term" value="P:DNA restriction-modification system"/>
    <property type="evidence" value="ECO:0007669"/>
    <property type="project" value="UniProtKB-KW"/>
</dbReference>
<evidence type="ECO:0000313" key="6">
    <source>
        <dbReference type="Proteomes" id="UP000044136"/>
    </source>
</evidence>
<dbReference type="RefSeq" id="WP_035807410.1">
    <property type="nucleotide sequence ID" value="NZ_CCSE01000001.1"/>
</dbReference>
<evidence type="ECO:0000259" key="4">
    <source>
        <dbReference type="Pfam" id="PF01420"/>
    </source>
</evidence>
<evidence type="ECO:0000256" key="1">
    <source>
        <dbReference type="ARBA" id="ARBA00010923"/>
    </source>
</evidence>